<evidence type="ECO:0000256" key="3">
    <source>
        <dbReference type="SAM" id="Coils"/>
    </source>
</evidence>
<feature type="domain" description="Bromo" evidence="5">
    <location>
        <begin position="417"/>
        <end position="490"/>
    </location>
</feature>
<evidence type="ECO:0000256" key="1">
    <source>
        <dbReference type="ARBA" id="ARBA00023117"/>
    </source>
</evidence>
<dbReference type="Proteomes" id="UP000291116">
    <property type="component" value="Unassembled WGS sequence"/>
</dbReference>
<dbReference type="GO" id="GO:0005634">
    <property type="term" value="C:nucleus"/>
    <property type="evidence" value="ECO:0007669"/>
    <property type="project" value="TreeGrafter"/>
</dbReference>
<dbReference type="InterPro" id="IPR036427">
    <property type="entry name" value="Bromodomain-like_sf"/>
</dbReference>
<dbReference type="Pfam" id="PF00439">
    <property type="entry name" value="Bromodomain"/>
    <property type="match status" value="1"/>
</dbReference>
<name>A0A448ZGP6_9STRA</name>
<reference evidence="6 7" key="1">
    <citation type="submission" date="2019-01" db="EMBL/GenBank/DDBJ databases">
        <authorList>
            <person name="Ferrante I. M."/>
        </authorList>
    </citation>
    <scope>NUCLEOTIDE SEQUENCE [LARGE SCALE GENOMIC DNA]</scope>
    <source>
        <strain evidence="6 7">B856</strain>
    </source>
</reference>
<evidence type="ECO:0000313" key="7">
    <source>
        <dbReference type="Proteomes" id="UP000291116"/>
    </source>
</evidence>
<organism evidence="6 7">
    <name type="scientific">Pseudo-nitzschia multistriata</name>
    <dbReference type="NCBI Taxonomy" id="183589"/>
    <lineage>
        <taxon>Eukaryota</taxon>
        <taxon>Sar</taxon>
        <taxon>Stramenopiles</taxon>
        <taxon>Ochrophyta</taxon>
        <taxon>Bacillariophyta</taxon>
        <taxon>Bacillariophyceae</taxon>
        <taxon>Bacillariophycidae</taxon>
        <taxon>Bacillariales</taxon>
        <taxon>Bacillariaceae</taxon>
        <taxon>Pseudo-nitzschia</taxon>
    </lineage>
</organism>
<feature type="region of interest" description="Disordered" evidence="4">
    <location>
        <begin position="143"/>
        <end position="164"/>
    </location>
</feature>
<dbReference type="SMART" id="SM00297">
    <property type="entry name" value="BROMO"/>
    <property type="match status" value="1"/>
</dbReference>
<feature type="region of interest" description="Disordered" evidence="4">
    <location>
        <begin position="915"/>
        <end position="995"/>
    </location>
</feature>
<feature type="compositionally biased region" description="Low complexity" evidence="4">
    <location>
        <begin position="11"/>
        <end position="24"/>
    </location>
</feature>
<feature type="region of interest" description="Disordered" evidence="4">
    <location>
        <begin position="181"/>
        <end position="270"/>
    </location>
</feature>
<dbReference type="SUPFAM" id="SSF47370">
    <property type="entry name" value="Bromodomain"/>
    <property type="match status" value="1"/>
</dbReference>
<feature type="compositionally biased region" description="Basic residues" evidence="4">
    <location>
        <begin position="1144"/>
        <end position="1160"/>
    </location>
</feature>
<protein>
    <recommendedName>
        <fullName evidence="5">Bromo domain-containing protein</fullName>
    </recommendedName>
</protein>
<evidence type="ECO:0000259" key="5">
    <source>
        <dbReference type="PROSITE" id="PS50014"/>
    </source>
</evidence>
<feature type="region of interest" description="Disordered" evidence="4">
    <location>
        <begin position="1136"/>
        <end position="1215"/>
    </location>
</feature>
<dbReference type="InterPro" id="IPR001487">
    <property type="entry name" value="Bromodomain"/>
</dbReference>
<feature type="compositionally biased region" description="Basic and acidic residues" evidence="4">
    <location>
        <begin position="296"/>
        <end position="308"/>
    </location>
</feature>
<dbReference type="EMBL" id="CAACVS010000335">
    <property type="protein sequence ID" value="VEU41210.1"/>
    <property type="molecule type" value="Genomic_DNA"/>
</dbReference>
<evidence type="ECO:0000256" key="4">
    <source>
        <dbReference type="SAM" id="MobiDB-lite"/>
    </source>
</evidence>
<feature type="compositionally biased region" description="Low complexity" evidence="4">
    <location>
        <begin position="361"/>
        <end position="377"/>
    </location>
</feature>
<dbReference type="GO" id="GO:0033186">
    <property type="term" value="C:CAF-1 complex"/>
    <property type="evidence" value="ECO:0007669"/>
    <property type="project" value="TreeGrafter"/>
</dbReference>
<dbReference type="GO" id="GO:0006334">
    <property type="term" value="P:nucleosome assembly"/>
    <property type="evidence" value="ECO:0007669"/>
    <property type="project" value="TreeGrafter"/>
</dbReference>
<dbReference type="PANTHER" id="PTHR15272">
    <property type="entry name" value="CHROMATIN ASSEMBLY FACTOR 1 SUBUNIT A CAF-1 SUBUNIT A"/>
    <property type="match status" value="1"/>
</dbReference>
<feature type="compositionally biased region" description="Low complexity" evidence="4">
    <location>
        <begin position="1181"/>
        <end position="1215"/>
    </location>
</feature>
<feature type="region of interest" description="Disordered" evidence="4">
    <location>
        <begin position="283"/>
        <end position="377"/>
    </location>
</feature>
<evidence type="ECO:0000313" key="6">
    <source>
        <dbReference type="EMBL" id="VEU41210.1"/>
    </source>
</evidence>
<keyword evidence="1 2" id="KW-0103">Bromodomain</keyword>
<dbReference type="OrthoDB" id="47787at2759"/>
<feature type="region of interest" description="Disordered" evidence="4">
    <location>
        <begin position="1"/>
        <end position="26"/>
    </location>
</feature>
<sequence>MWNGGSGGGFNQESQQQQQQQQQEALRRRLNLEMAAAAYASSHQAAGGSGLGFRNQITPDEHLALAVAARNQALQEAAVLREERNQTSLALAVRQQAIQQAAQAEQQQRMELLVLHQQQQQQNQHQHHHQQQQQQAAVLVELQRRTSAASSSAGNSTVGAGLPEAVPRMEEAVMGMELGMEAAGGHGSGSTSGVLHNGSHAAEEKDDDDGGGDAPGAGTPPAGSEHGSRGGSPPASPLAKQNDPPEEPPPPAPVQPRGKPEAMAKKLASAVRRQEILEELEAEAEQQQKKLKQQRLKKEQQLQQKRMETLGTHSSDAAPASSTISSRKKAAAASKKKKAAESAKKKKAPAKKKTPTKRGGRSQAGSASKASKAAAGSATQNLYALNPKLPVPTMDDPVDPITEVQYGKLEVLMEQFCRVPLLSEFSRPVSLLHPELMTAYTKIVEHPVDLGKVCRRIRRRQYENLRDMRLDAWRIFANCFKYHSHPSNRDAVPSFVSIALHLRDFFNDLWQEHLLPSDFPPPAPASSGSRYKPHDPHAALRAAMEQRIESRKKRLVVSGLSVMAGKCLERAAEALSDLIENGGLVDALDSKPIWGEGVVMDEEDEGDVEVVLENLRKLASELEEIVANNQELGIDDLETNIRRCYTEGDGLESMSATLKMRIASRMDRFLGQLVVPIHEATCRGVSQSSIWGCMAAAVWARESSKKPFWPALVLGIIAPTDQKEDWHKYLTERNEARLPEKLKSQLLTGKRKAEQAVKRQSLGQADPQSFFLVEFLGSHEFIWVREADIVENFNPQEDPNKKDGHQRSKKISRKSLANILGSKIYANALEEAQWALEEFELQLQDIGGSTEGMEDDEHEEGYSYSVLSQSDDEADDDDDLATEDLDQDECNELLATNGLLDFSVAGRKRRAQILKQQKLNAEKKQKTVKAKKARADKAKKAKDEKQKEKERRQEKRDLEKKRRKRMREREKALKGVQHQKKKRKLSDPAPGRRHLIASKRDRAEAIVSGYVSRAAKAGVYKPLGLGGEQRWIQSAFIDSTNLSGMALAFRASAGLIPMPKQDTGAPGKIVLMPWDKIRLRGKKTSAERSEVLLKQIDLLEKEIRLRKASRTRRENRLKGVLQEVIKMEAGIAEDDKLSRENPLKKSKKPHPLAGKKRKRSGASAADPKAAADAKKEGGSGSPSAKAAKPEKPAASAAASPGGPAAEAPAEPAGAE</sequence>
<dbReference type="CDD" id="cd04369">
    <property type="entry name" value="Bromodomain"/>
    <property type="match status" value="1"/>
</dbReference>
<feature type="compositionally biased region" description="Basic residues" evidence="4">
    <location>
        <begin position="326"/>
        <end position="360"/>
    </location>
</feature>
<accession>A0A448ZGP6</accession>
<feature type="compositionally biased region" description="Basic and acidic residues" evidence="4">
    <location>
        <begin position="933"/>
        <end position="960"/>
    </location>
</feature>
<dbReference type="PANTHER" id="PTHR15272:SF0">
    <property type="entry name" value="CHROMATIN ASSEMBLY FACTOR 1 SUBUNIT A"/>
    <property type="match status" value="1"/>
</dbReference>
<keyword evidence="3" id="KW-0175">Coiled coil</keyword>
<feature type="compositionally biased region" description="Gly residues" evidence="4">
    <location>
        <begin position="1"/>
        <end position="10"/>
    </location>
</feature>
<feature type="coiled-coil region" evidence="3">
    <location>
        <begin position="608"/>
        <end position="635"/>
    </location>
</feature>
<dbReference type="Gene3D" id="1.20.920.10">
    <property type="entry name" value="Bromodomain-like"/>
    <property type="match status" value="1"/>
</dbReference>
<gene>
    <name evidence="6" type="ORF">PSNMU_V1.4_AUG-EV-PASAV3_0081760</name>
</gene>
<dbReference type="Gene3D" id="2.30.30.140">
    <property type="match status" value="1"/>
</dbReference>
<dbReference type="PROSITE" id="PS50014">
    <property type="entry name" value="BROMODOMAIN_2"/>
    <property type="match status" value="1"/>
</dbReference>
<proteinExistence type="predicted"/>
<keyword evidence="7" id="KW-1185">Reference proteome</keyword>
<dbReference type="AlphaFoldDB" id="A0A448ZGP6"/>
<evidence type="ECO:0000256" key="2">
    <source>
        <dbReference type="PROSITE-ProRule" id="PRU00035"/>
    </source>
</evidence>